<proteinExistence type="predicted"/>
<reference evidence="1" key="2">
    <citation type="journal article" date="2015" name="Fish Shellfish Immunol.">
        <title>Early steps in the European eel (Anguilla anguilla)-Vibrio vulnificus interaction in the gills: Role of the RtxA13 toxin.</title>
        <authorList>
            <person name="Callol A."/>
            <person name="Pajuelo D."/>
            <person name="Ebbesson L."/>
            <person name="Teles M."/>
            <person name="MacKenzie S."/>
            <person name="Amaro C."/>
        </authorList>
    </citation>
    <scope>NUCLEOTIDE SEQUENCE</scope>
</reference>
<organism evidence="1">
    <name type="scientific">Anguilla anguilla</name>
    <name type="common">European freshwater eel</name>
    <name type="synonym">Muraena anguilla</name>
    <dbReference type="NCBI Taxonomy" id="7936"/>
    <lineage>
        <taxon>Eukaryota</taxon>
        <taxon>Metazoa</taxon>
        <taxon>Chordata</taxon>
        <taxon>Craniata</taxon>
        <taxon>Vertebrata</taxon>
        <taxon>Euteleostomi</taxon>
        <taxon>Actinopterygii</taxon>
        <taxon>Neopterygii</taxon>
        <taxon>Teleostei</taxon>
        <taxon>Anguilliformes</taxon>
        <taxon>Anguillidae</taxon>
        <taxon>Anguilla</taxon>
    </lineage>
</organism>
<reference evidence="1" key="1">
    <citation type="submission" date="2014-11" db="EMBL/GenBank/DDBJ databases">
        <authorList>
            <person name="Amaro Gonzalez C."/>
        </authorList>
    </citation>
    <scope>NUCLEOTIDE SEQUENCE</scope>
</reference>
<protein>
    <submittedName>
        <fullName evidence="1">Uncharacterized protein</fullName>
    </submittedName>
</protein>
<name>A0A0E9RVZ1_ANGAN</name>
<accession>A0A0E9RVZ1</accession>
<dbReference type="AlphaFoldDB" id="A0A0E9RVZ1"/>
<dbReference type="EMBL" id="GBXM01075962">
    <property type="protein sequence ID" value="JAH32615.1"/>
    <property type="molecule type" value="Transcribed_RNA"/>
</dbReference>
<evidence type="ECO:0000313" key="1">
    <source>
        <dbReference type="EMBL" id="JAH32615.1"/>
    </source>
</evidence>
<sequence length="72" mass="7910">MFFLPVSPVSSSTLLTAAGQHHNDCNTGMSVAQECLLITPASQIPFFLLLKLYFVESCEKCSNDFVLLLTNL</sequence>